<dbReference type="STRING" id="1196031.A361_10470"/>
<dbReference type="EMBL" id="CP015506">
    <property type="protein sequence ID" value="AND39539.1"/>
    <property type="molecule type" value="Genomic_DNA"/>
</dbReference>
<dbReference type="KEGG" id="bon:A361_10470"/>
<accession>A0A160M9W4</accession>
<proteinExistence type="predicted"/>
<reference evidence="1 2" key="1">
    <citation type="submission" date="2016-04" db="EMBL/GenBank/DDBJ databases">
        <title>Complete genome sequence of Bacillus oceanisediminis strain 2691.</title>
        <authorList>
            <person name="Jeong H."/>
            <person name="Kim H.J."/>
            <person name="Lee D.-W."/>
        </authorList>
    </citation>
    <scope>NUCLEOTIDE SEQUENCE [LARGE SCALE GENOMIC DNA]</scope>
    <source>
        <strain evidence="1 2">2691</strain>
    </source>
</reference>
<protein>
    <recommendedName>
        <fullName evidence="3">HNH domain-containing protein</fullName>
    </recommendedName>
</protein>
<evidence type="ECO:0000313" key="2">
    <source>
        <dbReference type="Proteomes" id="UP000077856"/>
    </source>
</evidence>
<name>A0A160M9W4_9BACI</name>
<organism evidence="1 2">
    <name type="scientific">Cytobacillus oceanisediminis 2691</name>
    <dbReference type="NCBI Taxonomy" id="1196031"/>
    <lineage>
        <taxon>Bacteria</taxon>
        <taxon>Bacillati</taxon>
        <taxon>Bacillota</taxon>
        <taxon>Bacilli</taxon>
        <taxon>Bacillales</taxon>
        <taxon>Bacillaceae</taxon>
        <taxon>Cytobacillus</taxon>
    </lineage>
</organism>
<dbReference type="Proteomes" id="UP000077856">
    <property type="component" value="Chromosome"/>
</dbReference>
<gene>
    <name evidence="1" type="ORF">A361_10470</name>
</gene>
<sequence>MLKSCSYCGRIHGIKHQCSSKPTRNNKVSKADRFRSTSSWQRKRKQVREDRDLHMCQVCIRELYDTQIKYNYENIQVHHIIPLNDPEGWDKRLDENYLISLCYYHHCLAEDGEIPREELLQVVKEQEEKNSY</sequence>
<dbReference type="AlphaFoldDB" id="A0A160M9W4"/>
<evidence type="ECO:0008006" key="3">
    <source>
        <dbReference type="Google" id="ProtNLM"/>
    </source>
</evidence>
<evidence type="ECO:0000313" key="1">
    <source>
        <dbReference type="EMBL" id="AND39539.1"/>
    </source>
</evidence>